<reference evidence="2 3" key="1">
    <citation type="submission" date="2019-07" db="EMBL/GenBank/DDBJ databases">
        <title>Lentzea xizangensis sp. nov., isolated from Qinghai-Tibetan Plateau Soils.</title>
        <authorList>
            <person name="Huang J."/>
        </authorList>
    </citation>
    <scope>NUCLEOTIDE SEQUENCE [LARGE SCALE GENOMIC DNA]</scope>
    <source>
        <strain evidence="2 3">FXJ1.1311</strain>
    </source>
</reference>
<evidence type="ECO:0000313" key="2">
    <source>
        <dbReference type="EMBL" id="TWP45599.1"/>
    </source>
</evidence>
<protein>
    <submittedName>
        <fullName evidence="2">MBL fold metallo-hydrolase</fullName>
    </submittedName>
</protein>
<keyword evidence="3" id="KW-1185">Reference proteome</keyword>
<dbReference type="InterPro" id="IPR036866">
    <property type="entry name" value="RibonucZ/Hydroxyglut_hydro"/>
</dbReference>
<dbReference type="InterPro" id="IPR036388">
    <property type="entry name" value="WH-like_DNA-bd_sf"/>
</dbReference>
<proteinExistence type="predicted"/>
<dbReference type="AlphaFoldDB" id="A0A563EGM0"/>
<dbReference type="EMBL" id="VOBR01000040">
    <property type="protein sequence ID" value="TWP45599.1"/>
    <property type="molecule type" value="Genomic_DNA"/>
</dbReference>
<dbReference type="SUPFAM" id="SSF56281">
    <property type="entry name" value="Metallo-hydrolase/oxidoreductase"/>
    <property type="match status" value="1"/>
</dbReference>
<organism evidence="2 3">
    <name type="scientific">Lentzea tibetensis</name>
    <dbReference type="NCBI Taxonomy" id="2591470"/>
    <lineage>
        <taxon>Bacteria</taxon>
        <taxon>Bacillati</taxon>
        <taxon>Actinomycetota</taxon>
        <taxon>Actinomycetes</taxon>
        <taxon>Pseudonocardiales</taxon>
        <taxon>Pseudonocardiaceae</taxon>
        <taxon>Lentzea</taxon>
    </lineage>
</organism>
<dbReference type="PANTHER" id="PTHR23131:SF4">
    <property type="entry name" value="METALLO-BETA-LACTAMASE SUPERFAMILY POTEIN"/>
    <property type="match status" value="1"/>
</dbReference>
<comment type="caution">
    <text evidence="2">The sequence shown here is derived from an EMBL/GenBank/DDBJ whole genome shotgun (WGS) entry which is preliminary data.</text>
</comment>
<feature type="domain" description="Metallo-beta-lactamase" evidence="1">
    <location>
        <begin position="30"/>
        <end position="241"/>
    </location>
</feature>
<dbReference type="Pfam" id="PF00753">
    <property type="entry name" value="Lactamase_B"/>
    <property type="match status" value="1"/>
</dbReference>
<accession>A0A563EGM0</accession>
<dbReference type="PANTHER" id="PTHR23131">
    <property type="entry name" value="ENDORIBONUCLEASE LACTB2"/>
    <property type="match status" value="1"/>
</dbReference>
<dbReference type="OrthoDB" id="2971563at2"/>
<keyword evidence="2" id="KW-0378">Hydrolase</keyword>
<dbReference type="RefSeq" id="WP_146359693.1">
    <property type="nucleotide sequence ID" value="NZ_VOBR01000040.1"/>
</dbReference>
<evidence type="ECO:0000259" key="1">
    <source>
        <dbReference type="SMART" id="SM00849"/>
    </source>
</evidence>
<dbReference type="Proteomes" id="UP000316639">
    <property type="component" value="Unassembled WGS sequence"/>
</dbReference>
<sequence length="331" mass="36981">MQDWTEPCVEEVAPGVHRIPMPLPNDGLHAVNVYAIEDGDGIVLIDSGWALAEAQQLLEKSLNQLNRGFEDVTRFLVTHVHRDHYTLAVHLRRIYGSRIALGIGEQPSLERILAGQADTQIAELYVWGAPHLARAWAGAMEGIDEAQLLRDYALPDEWLGETEVELEKRVLRVIPTPGHTRGHVVFADQAAGLMFAGDHVLPHITPSIGFEPMRPEMPLLDYMNSLRVTRALPDMMLLPAHGSVGGSVHTRVDELLLHHEERLTSMLAAVRGTAYETACNVGWTRRHRRFDELDLFNQVLAVGETAAHLDVLVQRGELRATERDGVLEYHL</sequence>
<gene>
    <name evidence="2" type="ORF">FKR81_38785</name>
</gene>
<name>A0A563EGM0_9PSEU</name>
<dbReference type="SMART" id="SM00849">
    <property type="entry name" value="Lactamase_B"/>
    <property type="match status" value="1"/>
</dbReference>
<dbReference type="Gene3D" id="1.10.10.10">
    <property type="entry name" value="Winged helix-like DNA-binding domain superfamily/Winged helix DNA-binding domain"/>
    <property type="match status" value="1"/>
</dbReference>
<dbReference type="GO" id="GO:0016787">
    <property type="term" value="F:hydrolase activity"/>
    <property type="evidence" value="ECO:0007669"/>
    <property type="project" value="UniProtKB-KW"/>
</dbReference>
<dbReference type="InterPro" id="IPR001279">
    <property type="entry name" value="Metallo-B-lactamas"/>
</dbReference>
<evidence type="ECO:0000313" key="3">
    <source>
        <dbReference type="Proteomes" id="UP000316639"/>
    </source>
</evidence>
<dbReference type="Gene3D" id="3.60.15.10">
    <property type="entry name" value="Ribonuclease Z/Hydroxyacylglutathione hydrolase-like"/>
    <property type="match status" value="1"/>
</dbReference>
<dbReference type="InterPro" id="IPR050662">
    <property type="entry name" value="Sec-metab_biosynth-thioest"/>
</dbReference>